<gene>
    <name evidence="1" type="ordered locus">Sulac_0560</name>
</gene>
<evidence type="ECO:0000313" key="2">
    <source>
        <dbReference type="Proteomes" id="UP000005439"/>
    </source>
</evidence>
<organism evidence="1 2">
    <name type="scientific">Sulfobacillus acidophilus (strain ATCC 700253 / DSM 10332 / NAL)</name>
    <dbReference type="NCBI Taxonomy" id="679936"/>
    <lineage>
        <taxon>Bacteria</taxon>
        <taxon>Bacillati</taxon>
        <taxon>Bacillota</taxon>
        <taxon>Clostridia</taxon>
        <taxon>Eubacteriales</taxon>
        <taxon>Clostridiales Family XVII. Incertae Sedis</taxon>
        <taxon>Sulfobacillus</taxon>
    </lineage>
</organism>
<proteinExistence type="predicted"/>
<reference evidence="2" key="1">
    <citation type="submission" date="2011-12" db="EMBL/GenBank/DDBJ databases">
        <title>The complete genome of chromosome of Sulfobacillus acidophilus DSM 10332.</title>
        <authorList>
            <person name="Lucas S."/>
            <person name="Han J."/>
            <person name="Lapidus A."/>
            <person name="Bruce D."/>
            <person name="Goodwin L."/>
            <person name="Pitluck S."/>
            <person name="Peters L."/>
            <person name="Kyrpides N."/>
            <person name="Mavromatis K."/>
            <person name="Ivanova N."/>
            <person name="Mikhailova N."/>
            <person name="Chertkov O."/>
            <person name="Saunders E."/>
            <person name="Detter J.C."/>
            <person name="Tapia R."/>
            <person name="Han C."/>
            <person name="Land M."/>
            <person name="Hauser L."/>
            <person name="Markowitz V."/>
            <person name="Cheng J.-F."/>
            <person name="Hugenholtz P."/>
            <person name="Woyke T."/>
            <person name="Wu D."/>
            <person name="Pukall R."/>
            <person name="Gehrich-Schroeter G."/>
            <person name="Schneider S."/>
            <person name="Klenk H.-P."/>
            <person name="Eisen J.A."/>
        </authorList>
    </citation>
    <scope>NUCLEOTIDE SEQUENCE [LARGE SCALE GENOMIC DNA]</scope>
    <source>
        <strain evidence="2">ATCC 700253 / DSM 10332 / NAL</strain>
    </source>
</reference>
<dbReference type="PATRIC" id="fig|679936.5.peg.593"/>
<dbReference type="EMBL" id="CP003179">
    <property type="protein sequence ID" value="AEW04095.1"/>
    <property type="molecule type" value="Genomic_DNA"/>
</dbReference>
<evidence type="ECO:0000313" key="1">
    <source>
        <dbReference type="EMBL" id="AEW04095.1"/>
    </source>
</evidence>
<protein>
    <submittedName>
        <fullName evidence="1">Uncharacterized protein</fullName>
    </submittedName>
</protein>
<sequence length="109" mass="11514">MAACAAELGVDHPMAVNAVADCLCAAGPLSGPAVQAVVIAPVVAILDYAGDWAVAWRPDGRAAGIRVDLRIGFGMNPERLLPGQDQLHRLGFKFPIIMMGHRIFPSIEP</sequence>
<reference evidence="1 2" key="2">
    <citation type="journal article" date="2012" name="Stand. Genomic Sci.">
        <title>Complete genome sequence of the moderately thermophilic mineral-sulfide-oxidizing firmicute Sulfobacillus acidophilus type strain (NAL(T)).</title>
        <authorList>
            <person name="Anderson I."/>
            <person name="Chertkov O."/>
            <person name="Chen A."/>
            <person name="Saunders E."/>
            <person name="Lapidus A."/>
            <person name="Nolan M."/>
            <person name="Lucas S."/>
            <person name="Hammon N."/>
            <person name="Deshpande S."/>
            <person name="Cheng J.F."/>
            <person name="Han C."/>
            <person name="Tapia R."/>
            <person name="Goodwin L.A."/>
            <person name="Pitluck S."/>
            <person name="Liolios K."/>
            <person name="Pagani I."/>
            <person name="Ivanova N."/>
            <person name="Mikhailova N."/>
            <person name="Pati A."/>
            <person name="Palaniappan K."/>
            <person name="Land M."/>
            <person name="Pan C."/>
            <person name="Rohde M."/>
            <person name="Pukall R."/>
            <person name="Goker M."/>
            <person name="Detter J.C."/>
            <person name="Woyke T."/>
            <person name="Bristow J."/>
            <person name="Eisen J.A."/>
            <person name="Markowitz V."/>
            <person name="Hugenholtz P."/>
            <person name="Kyrpides N.C."/>
            <person name="Klenk H.P."/>
            <person name="Mavromatis K."/>
        </authorList>
    </citation>
    <scope>NUCLEOTIDE SEQUENCE [LARGE SCALE GENOMIC DNA]</scope>
    <source>
        <strain evidence="2">ATCC 700253 / DSM 10332 / NAL</strain>
    </source>
</reference>
<dbReference type="KEGG" id="sap:Sulac_0560"/>
<accession>G8TZC6</accession>
<dbReference type="AlphaFoldDB" id="G8TZC6"/>
<name>G8TZC6_SULAD</name>
<dbReference type="Proteomes" id="UP000005439">
    <property type="component" value="Chromosome"/>
</dbReference>
<keyword evidence="2" id="KW-1185">Reference proteome</keyword>
<dbReference type="HOGENOM" id="CLU_2182612_0_0_9"/>